<accession>A0A9D1FZQ2</accession>
<dbReference type="PANTHER" id="PTHR11601:SF50">
    <property type="entry name" value="CYSTEINE DESULFURASE ISCS 2-RELATED"/>
    <property type="match status" value="1"/>
</dbReference>
<protein>
    <submittedName>
        <fullName evidence="3">Aminotransferase class V-fold PLP-dependent enzyme</fullName>
    </submittedName>
</protein>
<dbReference type="Gene3D" id="3.90.1150.10">
    <property type="entry name" value="Aspartate Aminotransferase, domain 1"/>
    <property type="match status" value="1"/>
</dbReference>
<reference evidence="3" key="2">
    <citation type="journal article" date="2021" name="PeerJ">
        <title>Extensive microbial diversity within the chicken gut microbiome revealed by metagenomics and culture.</title>
        <authorList>
            <person name="Gilroy R."/>
            <person name="Ravi A."/>
            <person name="Getino M."/>
            <person name="Pursley I."/>
            <person name="Horton D.L."/>
            <person name="Alikhan N.F."/>
            <person name="Baker D."/>
            <person name="Gharbi K."/>
            <person name="Hall N."/>
            <person name="Watson M."/>
            <person name="Adriaenssens E.M."/>
            <person name="Foster-Nyarko E."/>
            <person name="Jarju S."/>
            <person name="Secka A."/>
            <person name="Antonio M."/>
            <person name="Oren A."/>
            <person name="Chaudhuri R.R."/>
            <person name="La Ragione R."/>
            <person name="Hildebrand F."/>
            <person name="Pallen M.J."/>
        </authorList>
    </citation>
    <scope>NUCLEOTIDE SEQUENCE</scope>
    <source>
        <strain evidence="3">13766</strain>
    </source>
</reference>
<dbReference type="EMBL" id="DVJN01000101">
    <property type="protein sequence ID" value="HIS92392.1"/>
    <property type="molecule type" value="Genomic_DNA"/>
</dbReference>
<dbReference type="InterPro" id="IPR000192">
    <property type="entry name" value="Aminotrans_V_dom"/>
</dbReference>
<feature type="non-terminal residue" evidence="3">
    <location>
        <position position="1"/>
    </location>
</feature>
<dbReference type="Proteomes" id="UP000824140">
    <property type="component" value="Unassembled WGS sequence"/>
</dbReference>
<dbReference type="InterPro" id="IPR015424">
    <property type="entry name" value="PyrdxlP-dep_Trfase"/>
</dbReference>
<evidence type="ECO:0000256" key="1">
    <source>
        <dbReference type="ARBA" id="ARBA00001933"/>
    </source>
</evidence>
<dbReference type="AlphaFoldDB" id="A0A9D1FZQ2"/>
<reference evidence="3" key="1">
    <citation type="submission" date="2020-10" db="EMBL/GenBank/DDBJ databases">
        <authorList>
            <person name="Gilroy R."/>
        </authorList>
    </citation>
    <scope>NUCLEOTIDE SEQUENCE</scope>
    <source>
        <strain evidence="3">13766</strain>
    </source>
</reference>
<dbReference type="Pfam" id="PF00266">
    <property type="entry name" value="Aminotran_5"/>
    <property type="match status" value="1"/>
</dbReference>
<proteinExistence type="predicted"/>
<keyword evidence="3" id="KW-0808">Transferase</keyword>
<dbReference type="SUPFAM" id="SSF53383">
    <property type="entry name" value="PLP-dependent transferases"/>
    <property type="match status" value="1"/>
</dbReference>
<comment type="caution">
    <text evidence="3">The sequence shown here is derived from an EMBL/GenBank/DDBJ whole genome shotgun (WGS) entry which is preliminary data.</text>
</comment>
<dbReference type="InterPro" id="IPR015422">
    <property type="entry name" value="PyrdxlP-dep_Trfase_small"/>
</dbReference>
<evidence type="ECO:0000259" key="2">
    <source>
        <dbReference type="Pfam" id="PF00266"/>
    </source>
</evidence>
<sequence>RNGPALGAPHILNMSFPGVRGEVLLHALEEKGVYVSTGSACSSKKRKVSAVLTAMAMEPDRAESALRFSLSPYTTMDEIAYAAQALGELYPVLRRFRRK</sequence>
<evidence type="ECO:0000313" key="3">
    <source>
        <dbReference type="EMBL" id="HIS92392.1"/>
    </source>
</evidence>
<dbReference type="PANTHER" id="PTHR11601">
    <property type="entry name" value="CYSTEINE DESULFURYLASE FAMILY MEMBER"/>
    <property type="match status" value="1"/>
</dbReference>
<keyword evidence="3" id="KW-0032">Aminotransferase</keyword>
<dbReference type="GO" id="GO:0008483">
    <property type="term" value="F:transaminase activity"/>
    <property type="evidence" value="ECO:0007669"/>
    <property type="project" value="UniProtKB-KW"/>
</dbReference>
<comment type="cofactor">
    <cofactor evidence="1">
        <name>pyridoxal 5'-phosphate</name>
        <dbReference type="ChEBI" id="CHEBI:597326"/>
    </cofactor>
</comment>
<name>A0A9D1FZQ2_9FIRM</name>
<evidence type="ECO:0000313" key="4">
    <source>
        <dbReference type="Proteomes" id="UP000824140"/>
    </source>
</evidence>
<feature type="domain" description="Aminotransferase class V" evidence="2">
    <location>
        <begin position="8"/>
        <end position="80"/>
    </location>
</feature>
<organism evidence="3 4">
    <name type="scientific">Candidatus Alectryocaccomicrobium excrementavium</name>
    <dbReference type="NCBI Taxonomy" id="2840668"/>
    <lineage>
        <taxon>Bacteria</taxon>
        <taxon>Bacillati</taxon>
        <taxon>Bacillota</taxon>
        <taxon>Clostridia</taxon>
        <taxon>Candidatus Alectryocaccomicrobium</taxon>
    </lineage>
</organism>
<gene>
    <name evidence="3" type="ORF">IAA84_05175</name>
</gene>